<dbReference type="RefSeq" id="XP_020903314.1">
    <property type="nucleotide sequence ID" value="XM_021047655.1"/>
</dbReference>
<dbReference type="GeneID" id="110241761"/>
<evidence type="ECO:0000313" key="2">
    <source>
        <dbReference type="EnsemblMetazoa" id="XP_028515690.1"/>
    </source>
</evidence>
<sequence>MASGGQRPNSGPDTKHYDTAEKRECRETLTKHAVECLTTARKTSTCVQRHQVREAWDKFEKSGEAKRSFNDEEVIQIKDEIREWELFHDSQTKEKKPSDLRVCYIAGENPLNELNVFIKNGILSQNICVIVKNSEAIENVWEVAMDSRSARKVQLFKGTFLECMKETEGQFDIISFDSTDSLPSQEHVILNAIGHVFLYNKLASPGALITTFSVPPEDTKENYSDYIFYQVIDTPNVYIPTLRRLISLSSQNNNPFGEQSIERKECSTEKVKNLNPSSEPPQKSHENASFKAWQNLPHGLDTSTDVVLPRHWTQMVSFLLAGQIHHPSYIVPEKLLRLKREGQMFSDVFIFDNCRYVFQQFPSVNYEHSEVFQSKRFWVVQTIAERLANKLGFIYRDDFDYCQSTTSDEPIEIRKRKAIILTKGLKYSKSMINFDEYLKEHTEKMNKCTPNRLRIGPRKLPFSRQDSLRKSCPERGRQHRLRWSGKESGPITLETFDPIDLIGFNIIQIIQG</sequence>
<feature type="compositionally biased region" description="Basic and acidic residues" evidence="1">
    <location>
        <begin position="13"/>
        <end position="22"/>
    </location>
</feature>
<evidence type="ECO:0000313" key="3">
    <source>
        <dbReference type="Proteomes" id="UP000887567"/>
    </source>
</evidence>
<accession>A0A913YJW6</accession>
<keyword evidence="3" id="KW-1185">Reference proteome</keyword>
<feature type="compositionally biased region" description="Polar residues" evidence="1">
    <location>
        <begin position="1"/>
        <end position="12"/>
    </location>
</feature>
<reference evidence="2" key="1">
    <citation type="submission" date="2022-11" db="UniProtKB">
        <authorList>
            <consortium name="EnsemblMetazoa"/>
        </authorList>
    </citation>
    <scope>IDENTIFICATION</scope>
</reference>
<dbReference type="KEGG" id="epa:110241761"/>
<dbReference type="Proteomes" id="UP000887567">
    <property type="component" value="Unplaced"/>
</dbReference>
<feature type="region of interest" description="Disordered" evidence="1">
    <location>
        <begin position="255"/>
        <end position="288"/>
    </location>
</feature>
<dbReference type="AlphaFoldDB" id="A0A913YJW6"/>
<proteinExistence type="predicted"/>
<feature type="compositionally biased region" description="Basic and acidic residues" evidence="1">
    <location>
        <begin position="260"/>
        <end position="272"/>
    </location>
</feature>
<feature type="region of interest" description="Disordered" evidence="1">
    <location>
        <begin position="1"/>
        <end position="22"/>
    </location>
</feature>
<dbReference type="EnsemblMetazoa" id="XM_028659889.1">
    <property type="protein sequence ID" value="XP_028515690.1"/>
    <property type="gene ID" value="LOC110241761"/>
</dbReference>
<dbReference type="OrthoDB" id="629492at2759"/>
<name>A0A913YJW6_EXADI</name>
<organism evidence="2 3">
    <name type="scientific">Exaiptasia diaphana</name>
    <name type="common">Tropical sea anemone</name>
    <name type="synonym">Aiptasia pulchella</name>
    <dbReference type="NCBI Taxonomy" id="2652724"/>
    <lineage>
        <taxon>Eukaryota</taxon>
        <taxon>Metazoa</taxon>
        <taxon>Cnidaria</taxon>
        <taxon>Anthozoa</taxon>
        <taxon>Hexacorallia</taxon>
        <taxon>Actiniaria</taxon>
        <taxon>Aiptasiidae</taxon>
        <taxon>Exaiptasia</taxon>
    </lineage>
</organism>
<protein>
    <submittedName>
        <fullName evidence="2">Uncharacterized protein</fullName>
    </submittedName>
</protein>
<dbReference type="RefSeq" id="XP_028515690.1">
    <property type="nucleotide sequence ID" value="XM_028659889.1"/>
</dbReference>
<dbReference type="EnsemblMetazoa" id="XM_021047655.1">
    <property type="protein sequence ID" value="XP_020903314.1"/>
    <property type="gene ID" value="LOC110241761"/>
</dbReference>
<evidence type="ECO:0000256" key="1">
    <source>
        <dbReference type="SAM" id="MobiDB-lite"/>
    </source>
</evidence>